<reference evidence="2 3" key="1">
    <citation type="journal article" date="2014" name="Genome Announc.">
        <title>Draft genome sequence of Sclerotinia borealis, a psychrophilic plant pathogenic fungus.</title>
        <authorList>
            <person name="Mardanov A.V."/>
            <person name="Beletsky A.V."/>
            <person name="Kadnikov V.V."/>
            <person name="Ignatov A.N."/>
            <person name="Ravin N.V."/>
        </authorList>
    </citation>
    <scope>NUCLEOTIDE SEQUENCE [LARGE SCALE GENOMIC DNA]</scope>
    <source>
        <strain evidence="3">F-4157</strain>
    </source>
</reference>
<keyword evidence="3" id="KW-1185">Reference proteome</keyword>
<protein>
    <submittedName>
        <fullName evidence="2">Uncharacterized protein</fullName>
    </submittedName>
</protein>
<comment type="caution">
    <text evidence="2">The sequence shown here is derived from an EMBL/GenBank/DDBJ whole genome shotgun (WGS) entry which is preliminary data.</text>
</comment>
<feature type="region of interest" description="Disordered" evidence="1">
    <location>
        <begin position="182"/>
        <end position="210"/>
    </location>
</feature>
<sequence length="270" mass="29660">MTSSSSSSNTNTITPITSLPPTTKTKTIPSLPPNFTFAPSTLYILLADIGCESLFHWAYLLTSPPPPATTTPFLAPVTGTIFHITNSTPSTNSPSTPHQWTHQSPTIPLSTLIKFIPSLLFILHIQPIDHILCPALKQRLGVLGLRAQLRSLELMMPLPGGIAESEFELEGRLELNVYEPPELKERDEHKNANANANPNKPTNEKEKEITSKTWTKETLYTLDEEGYITFPETTNPKTVVDGIEAEAVAGAGWNRMRGTVGFEKSAWVGE</sequence>
<dbReference type="HOGENOM" id="CLU_1137850_0_0_1"/>
<dbReference type="AlphaFoldDB" id="W9C2K2"/>
<dbReference type="Proteomes" id="UP000019487">
    <property type="component" value="Unassembled WGS sequence"/>
</dbReference>
<proteinExistence type="predicted"/>
<feature type="compositionally biased region" description="Low complexity" evidence="1">
    <location>
        <begin position="192"/>
        <end position="201"/>
    </location>
</feature>
<evidence type="ECO:0000256" key="1">
    <source>
        <dbReference type="SAM" id="MobiDB-lite"/>
    </source>
</evidence>
<dbReference type="OrthoDB" id="3016366at2759"/>
<evidence type="ECO:0000313" key="2">
    <source>
        <dbReference type="EMBL" id="ESZ90121.1"/>
    </source>
</evidence>
<organism evidence="2 3">
    <name type="scientific">Sclerotinia borealis (strain F-4128)</name>
    <dbReference type="NCBI Taxonomy" id="1432307"/>
    <lineage>
        <taxon>Eukaryota</taxon>
        <taxon>Fungi</taxon>
        <taxon>Dikarya</taxon>
        <taxon>Ascomycota</taxon>
        <taxon>Pezizomycotina</taxon>
        <taxon>Leotiomycetes</taxon>
        <taxon>Helotiales</taxon>
        <taxon>Sclerotiniaceae</taxon>
        <taxon>Sclerotinia</taxon>
    </lineage>
</organism>
<feature type="compositionally biased region" description="Basic and acidic residues" evidence="1">
    <location>
        <begin position="182"/>
        <end position="191"/>
    </location>
</feature>
<name>W9C2K2_SCLBF</name>
<accession>W9C2K2</accession>
<gene>
    <name evidence="2" type="ORF">SBOR_9495</name>
</gene>
<evidence type="ECO:0000313" key="3">
    <source>
        <dbReference type="Proteomes" id="UP000019487"/>
    </source>
</evidence>
<feature type="region of interest" description="Disordered" evidence="1">
    <location>
        <begin position="1"/>
        <end position="25"/>
    </location>
</feature>
<dbReference type="EMBL" id="AYSA01000692">
    <property type="protein sequence ID" value="ESZ90121.1"/>
    <property type="molecule type" value="Genomic_DNA"/>
</dbReference>